<evidence type="ECO:0000256" key="4">
    <source>
        <dbReference type="ARBA" id="ARBA00022777"/>
    </source>
</evidence>
<dbReference type="Gene3D" id="1.10.510.10">
    <property type="entry name" value="Transferase(Phosphotransferase) domain 1"/>
    <property type="match status" value="1"/>
</dbReference>
<gene>
    <name evidence="7" type="ORF">SAMN02910344_00248</name>
</gene>
<keyword evidence="2" id="KW-0808">Transferase</keyword>
<dbReference type="PROSITE" id="PS50011">
    <property type="entry name" value="PROTEIN_KINASE_DOM"/>
    <property type="match status" value="1"/>
</dbReference>
<dbReference type="PANTHER" id="PTHR24351">
    <property type="entry name" value="RIBOSOMAL PROTEIN S6 KINASE"/>
    <property type="match status" value="1"/>
</dbReference>
<evidence type="ECO:0000256" key="1">
    <source>
        <dbReference type="ARBA" id="ARBA00022527"/>
    </source>
</evidence>
<dbReference type="InterPro" id="IPR011009">
    <property type="entry name" value="Kinase-like_dom_sf"/>
</dbReference>
<evidence type="ECO:0000256" key="2">
    <source>
        <dbReference type="ARBA" id="ARBA00022679"/>
    </source>
</evidence>
<sequence length="1175" mass="132687">MSDTKVNFFNKLKSTVINKFSSLRDITGQTLGAFHIDSKMDIPSGEADIYLCSNVSFHSSDKFILKYYRRENAVKQEVIEKLRSVHSPYVAPVSDYGEYNGHQYTIRPYYKMPALSDVLTSGTRFSEEELRVFIIPSVIEGLKAVHDVDILHRDLKPGNLIPDDSGDHIVLIDFGISSNADGKTFIVTQPGMTPFYAAPEAIQGIFHRETDYYALGITIFELFTGYTPFQNPGMSGEEAAKLAAISKIEFPADFPENLKKLVLGLTYKDISRRNEKDNPNRRWGYDEVKRWLGGEDVPVPGENTGAGNTESATVQAFQQYRFYGKTYTSEKELLVAMLQNPEEALKDLGRGILTHHYYIIDENKGKLCDSAENKISKDNPENIRHLSALIYSLRPDITEIIFNGRILNGLQEVGMAVIDAVIEEAAKNGNLQGRDFDLIKPVKEFALSGIAEDYASIVLKNSDYAKIFANVRKLWREGKGVYTDTEIALILGYSICDDRRLPVNGKVYDNPEAFRQEMKKFAENDRRAYTEFTQKAKADLDFLENKLPDPESREAVIQALADAKWAVFGDSEYIFKSGKDFDNFIDRLVKEEKPYELQSLFNRYKTPLKEVSKKVWNSDSGAKLEKTVSGFIRIGEHLFTGEKACKDFLNGVMVRGKNEPAYLLGFIKGHKKSLDSAAGDFPEIKEAVSKLYAAGDNVISLNEYLFPGISEFRDFIDTVLNHGRIDPGYLTDFMRRHNNALKAMESKEGISSITKPLYQAYGELISFDNRVFTGVQDFNAYIDSVIQQGKNNPGFLVSFTRNLRQEITELRNRDSRCNEALNKLMQARNSFVSLDEYVFPTVTEFRTFMENVLKTGEKNPSYLKRFISVHGKALTVLNGVSGLSSIVKPVLDAGNKVVELDEYTFKNAAEFENFVTGFCGENNERTLQTAGFVKEHRDSLTLLENNTSIATQVKKLLKSENSGEKEKSISVNGVKYTPVTMKKGDIIRFGHYPQNSDIQKSPIEWLVLHVKEKEVLLVSRYALDCKQYHHGYTSTSITWENCDLRKWLNGDFIKSAFSEEEAERILVSDIKNGDNPQHHTKGGNNTKDRVFCLSISEAKQYFGNDVSRKCKPTAYARQQGASVYNDCCYWWLRSPGDFQYCAAFVGTGGALNLRGYSANYGSSAVRPALRIICNQ</sequence>
<keyword evidence="1 7" id="KW-0723">Serine/threonine-protein kinase</keyword>
<dbReference type="EMBL" id="FOXF01000003">
    <property type="protein sequence ID" value="SFP03513.1"/>
    <property type="molecule type" value="Genomic_DNA"/>
</dbReference>
<dbReference type="GO" id="GO:0004674">
    <property type="term" value="F:protein serine/threonine kinase activity"/>
    <property type="evidence" value="ECO:0007669"/>
    <property type="project" value="UniProtKB-KW"/>
</dbReference>
<accession>A0A662ZFF9</accession>
<dbReference type="Proteomes" id="UP000243745">
    <property type="component" value="Unassembled WGS sequence"/>
</dbReference>
<dbReference type="InterPro" id="IPR000719">
    <property type="entry name" value="Prot_kinase_dom"/>
</dbReference>
<organism evidence="7 8">
    <name type="scientific">Ruminobacter amylophilus</name>
    <dbReference type="NCBI Taxonomy" id="867"/>
    <lineage>
        <taxon>Bacteria</taxon>
        <taxon>Pseudomonadati</taxon>
        <taxon>Pseudomonadota</taxon>
        <taxon>Gammaproteobacteria</taxon>
        <taxon>Aeromonadales</taxon>
        <taxon>Succinivibrionaceae</taxon>
        <taxon>Ruminobacter</taxon>
    </lineage>
</organism>
<keyword evidence="3" id="KW-0547">Nucleotide-binding</keyword>
<evidence type="ECO:0000256" key="3">
    <source>
        <dbReference type="ARBA" id="ARBA00022741"/>
    </source>
</evidence>
<dbReference type="GO" id="GO:0005524">
    <property type="term" value="F:ATP binding"/>
    <property type="evidence" value="ECO:0007669"/>
    <property type="project" value="UniProtKB-KW"/>
</dbReference>
<keyword evidence="8" id="KW-1185">Reference proteome</keyword>
<feature type="domain" description="Protein kinase" evidence="6">
    <location>
        <begin position="20"/>
        <end position="292"/>
    </location>
</feature>
<dbReference type="OrthoDB" id="384490at2"/>
<reference evidence="7 8" key="1">
    <citation type="submission" date="2016-10" db="EMBL/GenBank/DDBJ databases">
        <authorList>
            <person name="Varghese N."/>
            <person name="Submissions S."/>
        </authorList>
    </citation>
    <scope>NUCLEOTIDE SEQUENCE [LARGE SCALE GENOMIC DNA]</scope>
    <source>
        <strain evidence="7 8">DSM 1361</strain>
    </source>
</reference>
<dbReference type="RefSeq" id="WP_093140164.1">
    <property type="nucleotide sequence ID" value="NZ_FOXF01000003.1"/>
</dbReference>
<evidence type="ECO:0000259" key="6">
    <source>
        <dbReference type="PROSITE" id="PS50011"/>
    </source>
</evidence>
<proteinExistence type="predicted"/>
<keyword evidence="4 7" id="KW-0418">Kinase</keyword>
<dbReference type="InterPro" id="IPR046240">
    <property type="entry name" value="DUF6273"/>
</dbReference>
<dbReference type="SMART" id="SM00220">
    <property type="entry name" value="S_TKc"/>
    <property type="match status" value="1"/>
</dbReference>
<dbReference type="Pfam" id="PF19789">
    <property type="entry name" value="DUF6273"/>
    <property type="match status" value="1"/>
</dbReference>
<evidence type="ECO:0000256" key="5">
    <source>
        <dbReference type="ARBA" id="ARBA00022840"/>
    </source>
</evidence>
<dbReference type="SUPFAM" id="SSF56112">
    <property type="entry name" value="Protein kinase-like (PK-like)"/>
    <property type="match status" value="1"/>
</dbReference>
<dbReference type="AlphaFoldDB" id="A0A662ZFF9"/>
<dbReference type="Pfam" id="PF00069">
    <property type="entry name" value="Pkinase"/>
    <property type="match status" value="1"/>
</dbReference>
<evidence type="ECO:0000313" key="7">
    <source>
        <dbReference type="EMBL" id="SFP03513.1"/>
    </source>
</evidence>
<keyword evidence="5" id="KW-0067">ATP-binding</keyword>
<protein>
    <submittedName>
        <fullName evidence="7">Serine/threonine protein kinase</fullName>
    </submittedName>
</protein>
<name>A0A662ZFF9_9GAMM</name>
<evidence type="ECO:0000313" key="8">
    <source>
        <dbReference type="Proteomes" id="UP000243745"/>
    </source>
</evidence>